<evidence type="ECO:0000256" key="4">
    <source>
        <dbReference type="ARBA" id="ARBA00022452"/>
    </source>
</evidence>
<sequence>MKMIPPFKSLPIPLIVSALWVAAPAMAADNETLLDSVVVTAAGYEQKIKEAPASISVITREQLEAQPFTSLSDAVRHIEGVSVVGPDPNETDISIRGMPGEYTLILVDGKRQNTRETMNRGTGGVQAYQIPPLDAIERIEVVRGPMSSLYGSDAMGGVINIITRKVQKEWHGSVTLGGTLQEDSNYGNTGEGSFWLGGPLKDDLLGLQIYGDYSNRREDDIYYPKNFTEGANGTRNKNYGAKLTITPNKDQDITIEAGHNELTYTNTPGKSIAETDPAIKTEHERTNWAITHNGRWGWGTTTVSLYQEIGKEKNSGDAPEASMSNPEITNTILDGLVTLPFDTNILKLGAQYNNNKLENIGNESPVAGHRASPDSVSNKVWALFAEDEYFVTDKLSLTGGLRMDNDERFGSHWTPRLYAVYKVTDTITVRGGAASGFKAPTLRQTTTGYCMTSGGGTQKRGALCGNPDLEPETSVTEEIGIRYDAPNGTNASLTLYNNDFKNKVVSYDTGVPDPYNPKLTSYIYDNVDKVNIKGVELGGALPFAKDWKVSGNYTYTKSERQGGGEPAFDGGSLDGRPLDKTPEHMANLRLDWTPLEKLTTFARITYTGTQYWAAFRNGAMNVRKADAYTTGDIGATYTFSKNLSLNLSVLNVTDEIDPVDDRGRYDGLDGNWMVQEGRRYWASLNASF</sequence>
<dbReference type="SUPFAM" id="SSF56935">
    <property type="entry name" value="Porins"/>
    <property type="match status" value="1"/>
</dbReference>
<evidence type="ECO:0000256" key="11">
    <source>
        <dbReference type="ARBA" id="ARBA00023237"/>
    </source>
</evidence>
<protein>
    <submittedName>
        <fullName evidence="19">TonB-dependent receptor</fullName>
    </submittedName>
</protein>
<dbReference type="EMBL" id="JAESND010000001">
    <property type="protein sequence ID" value="MBM3115024.1"/>
    <property type="molecule type" value="Genomic_DNA"/>
</dbReference>
<evidence type="ECO:0000256" key="8">
    <source>
        <dbReference type="ARBA" id="ARBA00023077"/>
    </source>
</evidence>
<evidence type="ECO:0000256" key="9">
    <source>
        <dbReference type="ARBA" id="ARBA00023136"/>
    </source>
</evidence>
<keyword evidence="8 13" id="KW-0798">TonB box</keyword>
<evidence type="ECO:0000259" key="18">
    <source>
        <dbReference type="Pfam" id="PF07715"/>
    </source>
</evidence>
<keyword evidence="11 12" id="KW-0998">Cell outer membrane</keyword>
<keyword evidence="9 12" id="KW-0472">Membrane</keyword>
<keyword evidence="5 12" id="KW-0812">Transmembrane</keyword>
<feature type="region of interest" description="Disordered" evidence="15">
    <location>
        <begin position="556"/>
        <end position="580"/>
    </location>
</feature>
<feature type="domain" description="TonB-dependent receptor plug" evidence="18">
    <location>
        <begin position="48"/>
        <end position="158"/>
    </location>
</feature>
<feature type="domain" description="TonB-dependent receptor-like beta-barrel" evidence="17">
    <location>
        <begin position="228"/>
        <end position="652"/>
    </location>
</feature>
<dbReference type="Proteomes" id="UP000809431">
    <property type="component" value="Unassembled WGS sequence"/>
</dbReference>
<evidence type="ECO:0000313" key="19">
    <source>
        <dbReference type="EMBL" id="MBM3115024.1"/>
    </source>
</evidence>
<comment type="subcellular location">
    <subcellularLocation>
        <location evidence="1 12">Cell outer membrane</location>
        <topology evidence="1 12">Multi-pass membrane protein</topology>
    </subcellularLocation>
</comment>
<feature type="signal peptide" evidence="16">
    <location>
        <begin position="1"/>
        <end position="27"/>
    </location>
</feature>
<evidence type="ECO:0000256" key="5">
    <source>
        <dbReference type="ARBA" id="ARBA00022692"/>
    </source>
</evidence>
<accession>A0ABS2BJL1</accession>
<evidence type="ECO:0000256" key="13">
    <source>
        <dbReference type="PROSITE-ProRule" id="PRU10143"/>
    </source>
</evidence>
<evidence type="ECO:0000256" key="16">
    <source>
        <dbReference type="SAM" id="SignalP"/>
    </source>
</evidence>
<feature type="short sequence motif" description="TonB box" evidence="13">
    <location>
        <begin position="36"/>
        <end position="42"/>
    </location>
</feature>
<evidence type="ECO:0000256" key="3">
    <source>
        <dbReference type="ARBA" id="ARBA00022448"/>
    </source>
</evidence>
<evidence type="ECO:0000256" key="2">
    <source>
        <dbReference type="ARBA" id="ARBA00009810"/>
    </source>
</evidence>
<comment type="caution">
    <text evidence="19">The sequence shown here is derived from an EMBL/GenBank/DDBJ whole genome shotgun (WGS) entry which is preliminary data.</text>
</comment>
<dbReference type="InterPro" id="IPR012910">
    <property type="entry name" value="Plug_dom"/>
</dbReference>
<keyword evidence="7" id="KW-0406">Ion transport</keyword>
<evidence type="ECO:0000259" key="17">
    <source>
        <dbReference type="Pfam" id="PF00593"/>
    </source>
</evidence>
<evidence type="ECO:0000256" key="7">
    <source>
        <dbReference type="ARBA" id="ARBA00023065"/>
    </source>
</evidence>
<dbReference type="Pfam" id="PF00593">
    <property type="entry name" value="TonB_dep_Rec_b-barrel"/>
    <property type="match status" value="1"/>
</dbReference>
<keyword evidence="4 12" id="KW-1134">Transmembrane beta strand</keyword>
<evidence type="ECO:0000256" key="12">
    <source>
        <dbReference type="PROSITE-ProRule" id="PRU01360"/>
    </source>
</evidence>
<keyword evidence="20" id="KW-1185">Reference proteome</keyword>
<proteinExistence type="inferred from homology"/>
<dbReference type="Gene3D" id="2.40.170.20">
    <property type="entry name" value="TonB-dependent receptor, beta-barrel domain"/>
    <property type="match status" value="1"/>
</dbReference>
<dbReference type="InterPro" id="IPR036942">
    <property type="entry name" value="Beta-barrel_TonB_sf"/>
</dbReference>
<evidence type="ECO:0000256" key="10">
    <source>
        <dbReference type="ARBA" id="ARBA00023170"/>
    </source>
</evidence>
<gene>
    <name evidence="19" type="ORF">JMJ54_04205</name>
</gene>
<evidence type="ECO:0000256" key="1">
    <source>
        <dbReference type="ARBA" id="ARBA00004571"/>
    </source>
</evidence>
<keyword evidence="6 16" id="KW-0732">Signal</keyword>
<keyword evidence="10 19" id="KW-0675">Receptor</keyword>
<dbReference type="InterPro" id="IPR037066">
    <property type="entry name" value="Plug_dom_sf"/>
</dbReference>
<dbReference type="CDD" id="cd01347">
    <property type="entry name" value="ligand_gated_channel"/>
    <property type="match status" value="1"/>
</dbReference>
<dbReference type="PROSITE" id="PS00430">
    <property type="entry name" value="TONB_DEPENDENT_REC_1"/>
    <property type="match status" value="1"/>
</dbReference>
<evidence type="ECO:0000256" key="14">
    <source>
        <dbReference type="RuleBase" id="RU003357"/>
    </source>
</evidence>
<dbReference type="InterPro" id="IPR000531">
    <property type="entry name" value="Beta-barrel_TonB"/>
</dbReference>
<dbReference type="PROSITE" id="PS52016">
    <property type="entry name" value="TONB_DEPENDENT_REC_3"/>
    <property type="match status" value="1"/>
</dbReference>
<dbReference type="InterPro" id="IPR039426">
    <property type="entry name" value="TonB-dep_rcpt-like"/>
</dbReference>
<dbReference type="PANTHER" id="PTHR30069:SF53">
    <property type="entry name" value="COLICIN I RECEPTOR-RELATED"/>
    <property type="match status" value="1"/>
</dbReference>
<feature type="chain" id="PRO_5045794726" evidence="16">
    <location>
        <begin position="28"/>
        <end position="688"/>
    </location>
</feature>
<comment type="similarity">
    <text evidence="2 12 14">Belongs to the TonB-dependent receptor family.</text>
</comment>
<dbReference type="Gene3D" id="2.170.130.10">
    <property type="entry name" value="TonB-dependent receptor, plug domain"/>
    <property type="match status" value="1"/>
</dbReference>
<keyword evidence="3 12" id="KW-0813">Transport</keyword>
<dbReference type="InterPro" id="IPR010916">
    <property type="entry name" value="TonB_box_CS"/>
</dbReference>
<evidence type="ECO:0000256" key="6">
    <source>
        <dbReference type="ARBA" id="ARBA00022729"/>
    </source>
</evidence>
<evidence type="ECO:0000313" key="20">
    <source>
        <dbReference type="Proteomes" id="UP000809431"/>
    </source>
</evidence>
<reference evidence="19 20" key="1">
    <citation type="submission" date="2021-01" db="EMBL/GenBank/DDBJ databases">
        <title>Draft Genome Sequence and Polyhydroxyalkanoate Biosynthetic Potential of Jeongeupia naejangsanensis Type Strain DSM 24253.</title>
        <authorList>
            <person name="Turrini P."/>
            <person name="Artuso I."/>
            <person name="Lugli G.A."/>
            <person name="Frangipani E."/>
            <person name="Ventura M."/>
            <person name="Visca P."/>
        </authorList>
    </citation>
    <scope>NUCLEOTIDE SEQUENCE [LARGE SCALE GENOMIC DNA]</scope>
    <source>
        <strain evidence="19 20">DSM 24253</strain>
    </source>
</reference>
<dbReference type="PANTHER" id="PTHR30069">
    <property type="entry name" value="TONB-DEPENDENT OUTER MEMBRANE RECEPTOR"/>
    <property type="match status" value="1"/>
</dbReference>
<organism evidence="19 20">
    <name type="scientific">Jeongeupia naejangsanensis</name>
    <dbReference type="NCBI Taxonomy" id="613195"/>
    <lineage>
        <taxon>Bacteria</taxon>
        <taxon>Pseudomonadati</taxon>
        <taxon>Pseudomonadota</taxon>
        <taxon>Betaproteobacteria</taxon>
        <taxon>Neisseriales</taxon>
        <taxon>Chitinibacteraceae</taxon>
        <taxon>Jeongeupia</taxon>
    </lineage>
</organism>
<dbReference type="Pfam" id="PF07715">
    <property type="entry name" value="Plug"/>
    <property type="match status" value="1"/>
</dbReference>
<name>A0ABS2BJL1_9NEIS</name>
<evidence type="ECO:0000256" key="15">
    <source>
        <dbReference type="SAM" id="MobiDB-lite"/>
    </source>
</evidence>